<dbReference type="PANTHER" id="PTHR46017:SF1">
    <property type="entry name" value="ALPHA-MANNOSIDASE 2C1"/>
    <property type="match status" value="1"/>
</dbReference>
<evidence type="ECO:0000256" key="1">
    <source>
        <dbReference type="ARBA" id="ARBA00000365"/>
    </source>
</evidence>
<evidence type="ECO:0000256" key="11">
    <source>
        <dbReference type="PROSITE-ProRule" id="PRU00221"/>
    </source>
</evidence>
<gene>
    <name evidence="14" type="primary">AMS1</name>
    <name evidence="14" type="ORF">BGW38_000580</name>
</gene>
<keyword evidence="4 11" id="KW-0853">WD repeat</keyword>
<dbReference type="OrthoDB" id="10261055at2759"/>
<organism evidence="14 15">
    <name type="scientific">Lunasporangiospora selenospora</name>
    <dbReference type="NCBI Taxonomy" id="979761"/>
    <lineage>
        <taxon>Eukaryota</taxon>
        <taxon>Fungi</taxon>
        <taxon>Fungi incertae sedis</taxon>
        <taxon>Mucoromycota</taxon>
        <taxon>Mortierellomycotina</taxon>
        <taxon>Mortierellomycetes</taxon>
        <taxon>Mortierellales</taxon>
        <taxon>Mortierellaceae</taxon>
        <taxon>Lunasporangiospora</taxon>
    </lineage>
</organism>
<accession>A0A9P6FVW8</accession>
<dbReference type="InterPro" id="IPR036322">
    <property type="entry name" value="WD40_repeat_dom_sf"/>
</dbReference>
<dbReference type="Pfam" id="PF23215">
    <property type="entry name" value="WD_LRWD1"/>
    <property type="match status" value="1"/>
</dbReference>
<dbReference type="InterPro" id="IPR015943">
    <property type="entry name" value="WD40/YVTN_repeat-like_dom_sf"/>
</dbReference>
<comment type="similarity">
    <text evidence="2">Belongs to the glycosyl hydrolase 38 family.</text>
</comment>
<feature type="region of interest" description="Disordered" evidence="12">
    <location>
        <begin position="1032"/>
        <end position="1103"/>
    </location>
</feature>
<dbReference type="Pfam" id="PF00400">
    <property type="entry name" value="WD40"/>
    <property type="match status" value="1"/>
</dbReference>
<dbReference type="FunFam" id="1.20.1270.50:FF:000004">
    <property type="entry name" value="alpha-mannosidase 2C1 isoform X1"/>
    <property type="match status" value="1"/>
</dbReference>
<dbReference type="GO" id="GO:0030246">
    <property type="term" value="F:carbohydrate binding"/>
    <property type="evidence" value="ECO:0007669"/>
    <property type="project" value="InterPro"/>
</dbReference>
<evidence type="ECO:0000313" key="15">
    <source>
        <dbReference type="Proteomes" id="UP000780801"/>
    </source>
</evidence>
<feature type="compositionally biased region" description="Basic residues" evidence="12">
    <location>
        <begin position="1605"/>
        <end position="1619"/>
    </location>
</feature>
<comment type="function">
    <text evidence="9">Degrades free oligosaccharides in the vacuole.</text>
</comment>
<dbReference type="InterPro" id="IPR001680">
    <property type="entry name" value="WD40_rpt"/>
</dbReference>
<keyword evidence="5" id="KW-0479">Metal-binding</keyword>
<dbReference type="GO" id="GO:0000329">
    <property type="term" value="C:fungal-type vacuole membrane"/>
    <property type="evidence" value="ECO:0007669"/>
    <property type="project" value="TreeGrafter"/>
</dbReference>
<dbReference type="SUPFAM" id="SSF50978">
    <property type="entry name" value="WD40 repeat-like"/>
    <property type="match status" value="1"/>
</dbReference>
<feature type="region of interest" description="Disordered" evidence="12">
    <location>
        <begin position="1367"/>
        <end position="1395"/>
    </location>
</feature>
<evidence type="ECO:0000256" key="6">
    <source>
        <dbReference type="ARBA" id="ARBA00022737"/>
    </source>
</evidence>
<feature type="repeat" description="WD" evidence="11">
    <location>
        <begin position="1432"/>
        <end position="1466"/>
    </location>
</feature>
<dbReference type="Gene3D" id="1.20.1270.50">
    <property type="entry name" value="Glycoside hydrolase family 38, central domain"/>
    <property type="match status" value="1"/>
</dbReference>
<dbReference type="InterPro" id="IPR015341">
    <property type="entry name" value="Glyco_hydro_38_cen"/>
</dbReference>
<evidence type="ECO:0000256" key="9">
    <source>
        <dbReference type="ARBA" id="ARBA00054985"/>
    </source>
</evidence>
<reference evidence="14" key="1">
    <citation type="journal article" date="2020" name="Fungal Divers.">
        <title>Resolving the Mortierellaceae phylogeny through synthesis of multi-gene phylogenetics and phylogenomics.</title>
        <authorList>
            <person name="Vandepol N."/>
            <person name="Liber J."/>
            <person name="Desiro A."/>
            <person name="Na H."/>
            <person name="Kennedy M."/>
            <person name="Barry K."/>
            <person name="Grigoriev I.V."/>
            <person name="Miller A.N."/>
            <person name="O'Donnell K."/>
            <person name="Stajich J.E."/>
            <person name="Bonito G."/>
        </authorList>
    </citation>
    <scope>NUCLEOTIDE SEQUENCE</scope>
    <source>
        <strain evidence="14">KOD1015</strain>
    </source>
</reference>
<dbReference type="Pfam" id="PF07748">
    <property type="entry name" value="Glyco_hydro_38C"/>
    <property type="match status" value="1"/>
</dbReference>
<dbReference type="Proteomes" id="UP000780801">
    <property type="component" value="Unassembled WGS sequence"/>
</dbReference>
<dbReference type="PROSITE" id="PS00678">
    <property type="entry name" value="WD_REPEATS_1"/>
    <property type="match status" value="1"/>
</dbReference>
<feature type="compositionally biased region" description="Low complexity" evidence="12">
    <location>
        <begin position="1063"/>
        <end position="1096"/>
    </location>
</feature>
<dbReference type="InterPro" id="IPR037094">
    <property type="entry name" value="Glyco_hydro_38_cen_sf"/>
</dbReference>
<dbReference type="InterPro" id="IPR027291">
    <property type="entry name" value="Glyco_hydro_38_N_sf"/>
</dbReference>
<evidence type="ECO:0000256" key="2">
    <source>
        <dbReference type="ARBA" id="ARBA00009792"/>
    </source>
</evidence>
<dbReference type="Gene3D" id="3.20.110.10">
    <property type="entry name" value="Glycoside hydrolase 38, N terminal domain"/>
    <property type="match status" value="1"/>
</dbReference>
<name>A0A9P6FVW8_9FUNG</name>
<dbReference type="GO" id="GO:0006013">
    <property type="term" value="P:mannose metabolic process"/>
    <property type="evidence" value="ECO:0007669"/>
    <property type="project" value="InterPro"/>
</dbReference>
<dbReference type="SUPFAM" id="SSF88713">
    <property type="entry name" value="Glycoside hydrolase/deacetylase"/>
    <property type="match status" value="1"/>
</dbReference>
<feature type="compositionally biased region" description="Polar residues" evidence="12">
    <location>
        <begin position="1583"/>
        <end position="1595"/>
    </location>
</feature>
<dbReference type="PROSITE" id="PS50294">
    <property type="entry name" value="WD_REPEATS_REGION"/>
    <property type="match status" value="1"/>
</dbReference>
<dbReference type="InterPro" id="IPR041147">
    <property type="entry name" value="GH38_C"/>
</dbReference>
<keyword evidence="8" id="KW-0326">Glycosidase</keyword>
<dbReference type="InterPro" id="IPR056160">
    <property type="entry name" value="WD_LRWD1"/>
</dbReference>
<keyword evidence="6" id="KW-0677">Repeat</keyword>
<feature type="region of interest" description="Disordered" evidence="12">
    <location>
        <begin position="1115"/>
        <end position="1163"/>
    </location>
</feature>
<dbReference type="Gene3D" id="2.70.98.30">
    <property type="entry name" value="Golgi alpha-mannosidase II, domain 4"/>
    <property type="match status" value="1"/>
</dbReference>
<dbReference type="InterPro" id="IPR000602">
    <property type="entry name" value="Glyco_hydro_38_N"/>
</dbReference>
<feature type="domain" description="Glycoside hydrolase family 38 central" evidence="13">
    <location>
        <begin position="492"/>
        <end position="571"/>
    </location>
</feature>
<feature type="compositionally biased region" description="Basic residues" evidence="12">
    <location>
        <begin position="1299"/>
        <end position="1311"/>
    </location>
</feature>
<dbReference type="FunFam" id="2.70.98.30:FF:000001">
    <property type="entry name" value="alpha-mannosidase 2C1 isoform X2"/>
    <property type="match status" value="1"/>
</dbReference>
<dbReference type="PROSITE" id="PS50082">
    <property type="entry name" value="WD_REPEATS_2"/>
    <property type="match status" value="1"/>
</dbReference>
<dbReference type="InterPro" id="IPR011682">
    <property type="entry name" value="Glyco_hydro_38_C"/>
</dbReference>
<evidence type="ECO:0000256" key="3">
    <source>
        <dbReference type="ARBA" id="ARBA00012752"/>
    </source>
</evidence>
<dbReference type="InterPro" id="IPR028995">
    <property type="entry name" value="Glyco_hydro_57/38_cen_sf"/>
</dbReference>
<sequence length="1797" mass="200899">MATLSAQPRFLRSITLSRATQFSSSSSFADINLFSRLYSLRSPESVEISVFSVPDLKRVPFEEAIKHQFGPTRVGSSFGPSWSTHWFKLKVTVPKAWDGERVELLWDSESEAMVWSTEGVPRQGLTGGQGDDRRIEYILTKKAKGGETIELFIEMACNGLFGVGNDGITNAPLNDRKFTLSQVEIAVPNKAAWQLYYDMQIISGMANELPDESARGQEALFATSRVIDAFNRHDLENSLKTCLEISGQFLSKKASPNSHLVTAVGNWPYAETRRKTARSWSTQLRLMEDYPEYIFVCSQAQQLEWLSQDYPKLFKEIQKASKRGQFQVTGGTWVEMDCNIPSGEALCRQFLYGQRFYEKHFGSRCKVFWLPDTFGYSAQFPNTTFTWVGLDGTKVLTHMAPAETYSAQADVAEMVKSIKNNRDLAYSNNSLLPYGNGDGGGGPQRGMLERLQRMKDIEGLPRNEMGGAEAFFERAEKESKGLQEWKGELYFELHRGTYTSQAATKRYNRKLEFLLRNIEIVSTLCFCIGRGLQYPKSKLDSLWKNILLNQFHDILPGSAIELANIDARNIYKDVETRGQELLGSCLDSLFQSSPNVKDPSNLVAFNSLGWRRSELVTVPAKYSSKLLQYSADASVGYTVLETGAFQFKNLAKGKTDQRQVKASKIGSDIVLENDWIVAKFDQRGQLTSLFDKAEVRELVPKGQKGNKMVLFEDVPVYWDAWDVEIYHLNTGRATGKAKARLGEQGPLRATIIVEHELTATSKATQTIVLSATSPRIDFETKKAEFMWDIQSDLATYDSQFGVIQRTTTYNTSHDYAKFEVCGHKFADLSEHGYGVAILNDCKYGYSCHGNTMRLSLLRSPKYPDANCDMGHHEFKYAVFPHQGTFHEANVVREAYQFNVPLIIRNVDSDSLQSAGGSEYYFEVKGAKNVILDTIKRAEDSDEIVLRLHEVYGGRARFRLKSALDIQSIHRCNILEDAGEKVDYDKDNKTTSWLTLRAFEVLSLKLKLNHSQVASKQITSCIAFLKTRMPPKRIIDDTSSSDHDEGSPVRQRRKPRLAESIALSRTTASQSASSTSTKTRTPIARSTRSATGATAQAKTYYGTKKASAPRGLVVEIDAQAKKDRNPKSTVGPAKRGRKPAVASLSTSQAKKKEATPRNRKLTSTKTKLKTFQPDPEIKCDWLYPDLLDGGDVDNPEAMDVDQTKGFVLEHILRAHSLSTHDGQDETDNDTWAVAFQPTLPVTRPFYVSDDGKMHFNDQSVSAIHTHGHVYGKEEQSSESNESEDDSGIEEDEGDDEETRIRKRIRRQHRIKRQNTGVRSSNSIAATCGGNTICLIDCHVGKIVAKYSHVPEEEFMCLAWTTLDHPLGEDSVKDKSSEAGSKSKPKAAQKQDQEQEADVFMNERQTQSNILAAAGRMGSIKLINPLLNSCYKYLHGHTDTILRMKFSLTNPRWLFSASMDGTVRLWDIGSLSNYEDEARCLAKFVGLDGSAATAIGVSEKYLIIGTAMGMMSQYNLFDLIETISEGPTMHTSKRGSDHGVLTVSPEKIYPPSQEWHESSVDEIIYIPRFSSRSYASIVARNSLNASRDKAGSTSSNARDGKGSVRPQTKRGRGGGRGKGRPPKNASRDPDVEENDKVEEEDPAEVGEFVFASRENCQGEILVWDATQSEETDAALKTILEWSITESWTKFSLAENIALPLEDDDSSESVDADLISQHRKNVLVAGSTNGQVVLFDLGRVPKRAPDGNIIAEKPSKVISHVASEELLRDVAVSQDMGMIISGDWSNRVHIWNYRENYRLK</sequence>
<feature type="region of interest" description="Disordered" evidence="12">
    <location>
        <begin position="1583"/>
        <end position="1641"/>
    </location>
</feature>
<dbReference type="InterPro" id="IPR054723">
    <property type="entry name" value="Ams1-like_N"/>
</dbReference>
<dbReference type="GO" id="GO:0046872">
    <property type="term" value="F:metal ion binding"/>
    <property type="evidence" value="ECO:0007669"/>
    <property type="project" value="UniProtKB-KW"/>
</dbReference>
<dbReference type="InterPro" id="IPR011330">
    <property type="entry name" value="Glyco_hydro/deAcase_b/a-brl"/>
</dbReference>
<dbReference type="Pfam" id="PF17677">
    <property type="entry name" value="Glyco_hydro38C2"/>
    <property type="match status" value="1"/>
</dbReference>
<dbReference type="Pfam" id="PF09261">
    <property type="entry name" value="Alpha-mann_mid"/>
    <property type="match status" value="1"/>
</dbReference>
<comment type="caution">
    <text evidence="14">The sequence shown here is derived from an EMBL/GenBank/DDBJ whole genome shotgun (WGS) entry which is preliminary data.</text>
</comment>
<feature type="region of interest" description="Disordered" evidence="12">
    <location>
        <begin position="1268"/>
        <end position="1320"/>
    </location>
</feature>
<dbReference type="SMART" id="SM00320">
    <property type="entry name" value="WD40"/>
    <property type="match status" value="2"/>
</dbReference>
<evidence type="ECO:0000256" key="4">
    <source>
        <dbReference type="ARBA" id="ARBA00022574"/>
    </source>
</evidence>
<dbReference type="GO" id="GO:0004559">
    <property type="term" value="F:alpha-mannosidase activity"/>
    <property type="evidence" value="ECO:0007669"/>
    <property type="project" value="UniProtKB-EC"/>
</dbReference>
<evidence type="ECO:0000259" key="13">
    <source>
        <dbReference type="SMART" id="SM00872"/>
    </source>
</evidence>
<dbReference type="Pfam" id="PF22907">
    <property type="entry name" value="Ams1-like_1st"/>
    <property type="match status" value="1"/>
</dbReference>
<comment type="catalytic activity">
    <reaction evidence="1">
        <text>Hydrolysis of terminal, non-reducing alpha-D-mannose residues in alpha-D-mannosides.</text>
        <dbReference type="EC" id="3.2.1.24"/>
    </reaction>
</comment>
<dbReference type="EMBL" id="JAABOA010001160">
    <property type="protein sequence ID" value="KAF9582151.1"/>
    <property type="molecule type" value="Genomic_DNA"/>
</dbReference>
<dbReference type="Gene3D" id="2.60.40.2220">
    <property type="match status" value="1"/>
</dbReference>
<dbReference type="InterPro" id="IPR019775">
    <property type="entry name" value="WD40_repeat_CS"/>
</dbReference>
<evidence type="ECO:0000313" key="14">
    <source>
        <dbReference type="EMBL" id="KAF9582151.1"/>
    </source>
</evidence>
<protein>
    <recommendedName>
        <fullName evidence="10">Alpha-mannosidase</fullName>
        <ecNumber evidence="3">3.2.1.24</ecNumber>
    </recommendedName>
</protein>
<dbReference type="SMART" id="SM00872">
    <property type="entry name" value="Alpha-mann_mid"/>
    <property type="match status" value="1"/>
</dbReference>
<feature type="compositionally biased region" description="Basic and acidic residues" evidence="12">
    <location>
        <begin position="1032"/>
        <end position="1046"/>
    </location>
</feature>
<evidence type="ECO:0000256" key="5">
    <source>
        <dbReference type="ARBA" id="ARBA00022723"/>
    </source>
</evidence>
<dbReference type="Pfam" id="PF01074">
    <property type="entry name" value="Glyco_hydro_38N"/>
    <property type="match status" value="1"/>
</dbReference>
<feature type="compositionally biased region" description="Acidic residues" evidence="12">
    <location>
        <begin position="1279"/>
        <end position="1296"/>
    </location>
</feature>
<evidence type="ECO:0000256" key="7">
    <source>
        <dbReference type="ARBA" id="ARBA00022801"/>
    </source>
</evidence>
<dbReference type="SUPFAM" id="SSF88688">
    <property type="entry name" value="Families 57/38 glycoside transferase middle domain"/>
    <property type="match status" value="1"/>
</dbReference>
<dbReference type="SUPFAM" id="SSF74650">
    <property type="entry name" value="Galactose mutarotase-like"/>
    <property type="match status" value="1"/>
</dbReference>
<keyword evidence="15" id="KW-1185">Reference proteome</keyword>
<feature type="compositionally biased region" description="Acidic residues" evidence="12">
    <location>
        <begin position="1628"/>
        <end position="1641"/>
    </location>
</feature>
<evidence type="ECO:0000256" key="12">
    <source>
        <dbReference type="SAM" id="MobiDB-lite"/>
    </source>
</evidence>
<dbReference type="InterPro" id="IPR011013">
    <property type="entry name" value="Gal_mutarotase_sf_dom"/>
</dbReference>
<keyword evidence="7 14" id="KW-0378">Hydrolase</keyword>
<dbReference type="GO" id="GO:0009313">
    <property type="term" value="P:oligosaccharide catabolic process"/>
    <property type="evidence" value="ECO:0007669"/>
    <property type="project" value="TreeGrafter"/>
</dbReference>
<proteinExistence type="inferred from homology"/>
<dbReference type="PANTHER" id="PTHR46017">
    <property type="entry name" value="ALPHA-MANNOSIDASE 2C1"/>
    <property type="match status" value="1"/>
</dbReference>
<evidence type="ECO:0000256" key="8">
    <source>
        <dbReference type="ARBA" id="ARBA00023295"/>
    </source>
</evidence>
<dbReference type="EC" id="3.2.1.24" evidence="3"/>
<evidence type="ECO:0000256" key="10">
    <source>
        <dbReference type="ARBA" id="ARBA00071615"/>
    </source>
</evidence>
<dbReference type="Gene3D" id="2.130.10.10">
    <property type="entry name" value="YVTN repeat-like/Quinoprotein amine dehydrogenase"/>
    <property type="match status" value="1"/>
</dbReference>